<dbReference type="SUPFAM" id="SSF56801">
    <property type="entry name" value="Acetyl-CoA synthetase-like"/>
    <property type="match status" value="1"/>
</dbReference>
<protein>
    <submittedName>
        <fullName evidence="3">Long-chain fatty acid--CoA ligase</fullName>
    </submittedName>
</protein>
<evidence type="ECO:0000259" key="1">
    <source>
        <dbReference type="Pfam" id="PF00501"/>
    </source>
</evidence>
<dbReference type="RefSeq" id="WP_135245055.1">
    <property type="nucleotide sequence ID" value="NZ_SIHO01000001.1"/>
</dbReference>
<evidence type="ECO:0000259" key="2">
    <source>
        <dbReference type="Pfam" id="PF13193"/>
    </source>
</evidence>
<dbReference type="InterPro" id="IPR050237">
    <property type="entry name" value="ATP-dep_AMP-bd_enzyme"/>
</dbReference>
<dbReference type="Pfam" id="PF13193">
    <property type="entry name" value="AMP-binding_C"/>
    <property type="match status" value="1"/>
</dbReference>
<keyword evidence="4" id="KW-1185">Reference proteome</keyword>
<dbReference type="InterPro" id="IPR020845">
    <property type="entry name" value="AMP-binding_CS"/>
</dbReference>
<gene>
    <name evidence="3" type="ORF">EUV02_04890</name>
</gene>
<dbReference type="Proteomes" id="UP000297737">
    <property type="component" value="Unassembled WGS sequence"/>
</dbReference>
<dbReference type="PROSITE" id="PS00455">
    <property type="entry name" value="AMP_BINDING"/>
    <property type="match status" value="1"/>
</dbReference>
<dbReference type="InterPro" id="IPR045851">
    <property type="entry name" value="AMP-bd_C_sf"/>
</dbReference>
<organism evidence="3 4">
    <name type="scientific">Glacieibacterium arshaanense</name>
    <dbReference type="NCBI Taxonomy" id="2511025"/>
    <lineage>
        <taxon>Bacteria</taxon>
        <taxon>Pseudomonadati</taxon>
        <taxon>Pseudomonadota</taxon>
        <taxon>Alphaproteobacteria</taxon>
        <taxon>Sphingomonadales</taxon>
        <taxon>Sphingosinicellaceae</taxon>
        <taxon>Glacieibacterium</taxon>
    </lineage>
</organism>
<dbReference type="InterPro" id="IPR025110">
    <property type="entry name" value="AMP-bd_C"/>
</dbReference>
<dbReference type="InterPro" id="IPR042099">
    <property type="entry name" value="ANL_N_sf"/>
</dbReference>
<proteinExistence type="predicted"/>
<dbReference type="Gene3D" id="3.30.300.30">
    <property type="match status" value="1"/>
</dbReference>
<feature type="domain" description="AMP-dependent synthetase/ligase" evidence="1">
    <location>
        <begin position="16"/>
        <end position="385"/>
    </location>
</feature>
<dbReference type="InterPro" id="IPR000873">
    <property type="entry name" value="AMP-dep_synth/lig_dom"/>
</dbReference>
<feature type="domain" description="AMP-binding enzyme C-terminal" evidence="2">
    <location>
        <begin position="439"/>
        <end position="514"/>
    </location>
</feature>
<comment type="caution">
    <text evidence="3">The sequence shown here is derived from an EMBL/GenBank/DDBJ whole genome shotgun (WGS) entry which is preliminary data.</text>
</comment>
<evidence type="ECO:0000313" key="3">
    <source>
        <dbReference type="EMBL" id="TFU06332.1"/>
    </source>
</evidence>
<dbReference type="GO" id="GO:0016878">
    <property type="term" value="F:acid-thiol ligase activity"/>
    <property type="evidence" value="ECO:0007669"/>
    <property type="project" value="UniProtKB-ARBA"/>
</dbReference>
<dbReference type="AlphaFoldDB" id="A0A4Y9ES97"/>
<name>A0A4Y9ES97_9SPHN</name>
<dbReference type="EMBL" id="SIHO01000001">
    <property type="protein sequence ID" value="TFU06332.1"/>
    <property type="molecule type" value="Genomic_DNA"/>
</dbReference>
<dbReference type="Gene3D" id="3.40.50.12780">
    <property type="entry name" value="N-terminal domain of ligase-like"/>
    <property type="match status" value="1"/>
</dbReference>
<dbReference type="NCBIfam" id="NF005863">
    <property type="entry name" value="PRK07798.1"/>
    <property type="match status" value="1"/>
</dbReference>
<evidence type="ECO:0000313" key="4">
    <source>
        <dbReference type="Proteomes" id="UP000297737"/>
    </source>
</evidence>
<sequence>MFSFGSIFASIGAHIEPKRPALIHGDHVTCWGVLDRRTDSLAASFIGAGAGTGDKVAHLMRNSPAYLETTIATFKARMVHVNINYRYTGEELFYILDNSDAAVLVHDADFAELVAQLVPRLPKLKLVLQVGGQPTKPSSSFEVAATSGLSLPAQDYQPDDMLFIYTGGTTGMPKGVMWDQSAVWSLLGGGALTPETGPVASLADHCANVSDPATISRILVMPPLMHGTGFLIGIYTMARGGTVMTLPGLKFEPAEVFVACATHAPDLAVLVGDAFARPLLGGLDRGEGSIASIKTLISSGTMWSPEVKAGLLRHNPELMILDSLGSSESIGMGASVQTADNAGAETRFVAGDDTLVLDENMQPVAPGSGVAGRIARGGLIPRGYYKDEAKSAATFVRVGDKRYVLAGDWATIDADGSMVLLGRGSQCINTGGEKVFPEEVEEALKTHPAVEDALVFGVSDDKWGQRISAVVELSPGAAADVATLVAHVRGRLAAYKAPKTVTIVPKVPRAPNGKADYATARDLAEKGATVA</sequence>
<dbReference type="PANTHER" id="PTHR43767:SF1">
    <property type="entry name" value="NONRIBOSOMAL PEPTIDE SYNTHASE PES1 (EUROFUNG)-RELATED"/>
    <property type="match status" value="1"/>
</dbReference>
<dbReference type="Pfam" id="PF00501">
    <property type="entry name" value="AMP-binding"/>
    <property type="match status" value="1"/>
</dbReference>
<accession>A0A4Y9ES97</accession>
<reference evidence="3 4" key="1">
    <citation type="submission" date="2019-02" db="EMBL/GenBank/DDBJ databases">
        <title>Polymorphobacter sp. isolated from the lake at the Tibet of China.</title>
        <authorList>
            <person name="Li A."/>
        </authorList>
    </citation>
    <scope>NUCLEOTIDE SEQUENCE [LARGE SCALE GENOMIC DNA]</scope>
    <source>
        <strain evidence="3 4">DJ1R-1</strain>
    </source>
</reference>
<dbReference type="OrthoDB" id="7415522at2"/>
<dbReference type="PANTHER" id="PTHR43767">
    <property type="entry name" value="LONG-CHAIN-FATTY-ACID--COA LIGASE"/>
    <property type="match status" value="1"/>
</dbReference>
<keyword evidence="3" id="KW-0436">Ligase</keyword>